<dbReference type="Proteomes" id="UP000189835">
    <property type="component" value="Unassembled WGS sequence"/>
</dbReference>
<dbReference type="InterPro" id="IPR021375">
    <property type="entry name" value="DUF2997"/>
</dbReference>
<dbReference type="EMBL" id="MVGR01000005">
    <property type="protein sequence ID" value="OPF15194.1"/>
    <property type="molecule type" value="Genomic_DNA"/>
</dbReference>
<sequence length="71" mass="7928">MSMESLEFIIYPDGRVMEKVTGIVGSSCQEVTAAIEAQLGQLMSQEKTSDYYHQTVSQSEKVSNEATFSDW</sequence>
<comment type="caution">
    <text evidence="1">The sequence shown here is derived from an EMBL/GenBank/DDBJ whole genome shotgun (WGS) entry which is preliminary data.</text>
</comment>
<name>A0A1V4BMF5_MICAE</name>
<evidence type="ECO:0000313" key="1">
    <source>
        <dbReference type="EMBL" id="OPF15194.1"/>
    </source>
</evidence>
<proteinExistence type="predicted"/>
<dbReference type="Pfam" id="PF11211">
    <property type="entry name" value="DUF2997"/>
    <property type="match status" value="1"/>
</dbReference>
<evidence type="ECO:0008006" key="3">
    <source>
        <dbReference type="Google" id="ProtNLM"/>
    </source>
</evidence>
<accession>A0A1V4BMF5</accession>
<protein>
    <recommendedName>
        <fullName evidence="3">DUF2997 domain-containing protein</fullName>
    </recommendedName>
</protein>
<dbReference type="AlphaFoldDB" id="A0A1V4BMF5"/>
<gene>
    <name evidence="1" type="ORF">B1L04_21875</name>
</gene>
<reference evidence="1 2" key="1">
    <citation type="submission" date="2017-02" db="EMBL/GenBank/DDBJ databases">
        <title>Genome sequence of Microcystis aeruginosa KW.</title>
        <authorList>
            <person name="Oh H.-M."/>
            <person name="Ahn C.-Y."/>
            <person name="Jeong H."/>
            <person name="Srivastava A."/>
            <person name="Lee H.-G."/>
            <person name="Kang S.-R."/>
        </authorList>
    </citation>
    <scope>NUCLEOTIDE SEQUENCE [LARGE SCALE GENOMIC DNA]</scope>
    <source>
        <strain evidence="1 2">KW</strain>
    </source>
</reference>
<organism evidence="1 2">
    <name type="scientific">Microcystis aeruginosa KW</name>
    <dbReference type="NCBI Taxonomy" id="1960155"/>
    <lineage>
        <taxon>Bacteria</taxon>
        <taxon>Bacillati</taxon>
        <taxon>Cyanobacteriota</taxon>
        <taxon>Cyanophyceae</taxon>
        <taxon>Oscillatoriophycideae</taxon>
        <taxon>Chroococcales</taxon>
        <taxon>Microcystaceae</taxon>
        <taxon>Microcystis</taxon>
    </lineage>
</organism>
<dbReference type="RefSeq" id="WP_002762645.1">
    <property type="nucleotide sequence ID" value="NZ_MVGR01000005.1"/>
</dbReference>
<evidence type="ECO:0000313" key="2">
    <source>
        <dbReference type="Proteomes" id="UP000189835"/>
    </source>
</evidence>